<dbReference type="KEGG" id="fil:BN1229_v1_2014"/>
<dbReference type="AlphaFoldDB" id="A0A0D6JG24"/>
<protein>
    <submittedName>
        <fullName evidence="1">Uncharacterized protein</fullName>
    </submittedName>
</protein>
<evidence type="ECO:0000313" key="2">
    <source>
        <dbReference type="Proteomes" id="UP000033187"/>
    </source>
</evidence>
<name>A0A0D6JG24_9HYPH</name>
<dbReference type="KEGG" id="fiy:BN1229_v1_2018"/>
<dbReference type="Proteomes" id="UP000033187">
    <property type="component" value="Chromosome 1"/>
</dbReference>
<reference evidence="2" key="1">
    <citation type="submission" date="2015-02" db="EMBL/GenBank/DDBJ databases">
        <authorList>
            <person name="Chooi Y.-H."/>
        </authorList>
    </citation>
    <scope>NUCLEOTIDE SEQUENCE [LARGE SCALE GENOMIC DNA]</scope>
    <source>
        <strain evidence="2">strain Y</strain>
    </source>
</reference>
<accession>A0A0D6JG24</accession>
<dbReference type="EMBL" id="LN829119">
    <property type="protein sequence ID" value="CPR19124.1"/>
    <property type="molecule type" value="Genomic_DNA"/>
</dbReference>
<keyword evidence="2" id="KW-1185">Reference proteome</keyword>
<sequence>MVSPWVIAPEVAEHPGDQLIVVLVQSLGSGPVITDQL</sequence>
<proteinExistence type="predicted"/>
<organism evidence="1 2">
    <name type="scientific">Candidatus Filomicrobium marinum</name>
    <dbReference type="NCBI Taxonomy" id="1608628"/>
    <lineage>
        <taxon>Bacteria</taxon>
        <taxon>Pseudomonadati</taxon>
        <taxon>Pseudomonadota</taxon>
        <taxon>Alphaproteobacteria</taxon>
        <taxon>Hyphomicrobiales</taxon>
        <taxon>Hyphomicrobiaceae</taxon>
        <taxon>Filomicrobium</taxon>
    </lineage>
</organism>
<gene>
    <name evidence="1" type="ORF">YBN1229_v1_2018</name>
</gene>
<evidence type="ECO:0000313" key="1">
    <source>
        <dbReference type="EMBL" id="CPR19124.1"/>
    </source>
</evidence>